<evidence type="ECO:0000313" key="1">
    <source>
        <dbReference type="EMBL" id="MBA0643783.1"/>
    </source>
</evidence>
<accession>A0A7J8U041</accession>
<reference evidence="1 2" key="1">
    <citation type="journal article" date="2019" name="Genome Biol. Evol.">
        <title>Insights into the evolution of the New World diploid cottons (Gossypium, subgenus Houzingenia) based on genome sequencing.</title>
        <authorList>
            <person name="Grover C.E."/>
            <person name="Arick M.A. 2nd"/>
            <person name="Thrash A."/>
            <person name="Conover J.L."/>
            <person name="Sanders W.S."/>
            <person name="Peterson D.G."/>
            <person name="Frelichowski J.E."/>
            <person name="Scheffler J.A."/>
            <person name="Scheffler B.E."/>
            <person name="Wendel J.F."/>
        </authorList>
    </citation>
    <scope>NUCLEOTIDE SEQUENCE [LARGE SCALE GENOMIC DNA]</scope>
    <source>
        <strain evidence="1">57</strain>
        <tissue evidence="1">Leaf</tissue>
    </source>
</reference>
<dbReference type="Proteomes" id="UP000593573">
    <property type="component" value="Unassembled WGS sequence"/>
</dbReference>
<evidence type="ECO:0000313" key="2">
    <source>
        <dbReference type="Proteomes" id="UP000593573"/>
    </source>
</evidence>
<keyword evidence="2" id="KW-1185">Reference proteome</keyword>
<dbReference type="EMBL" id="JABFAB010000003">
    <property type="protein sequence ID" value="MBA0643783.1"/>
    <property type="molecule type" value="Genomic_DNA"/>
</dbReference>
<comment type="caution">
    <text evidence="1">The sequence shown here is derived from an EMBL/GenBank/DDBJ whole genome shotgun (WGS) entry which is preliminary data.</text>
</comment>
<dbReference type="AlphaFoldDB" id="A0A7J8U041"/>
<sequence length="20" mass="2489">MDWFRHNDKSYLLPTSEMSM</sequence>
<organism evidence="1 2">
    <name type="scientific">Gossypium klotzschianum</name>
    <dbReference type="NCBI Taxonomy" id="34286"/>
    <lineage>
        <taxon>Eukaryota</taxon>
        <taxon>Viridiplantae</taxon>
        <taxon>Streptophyta</taxon>
        <taxon>Embryophyta</taxon>
        <taxon>Tracheophyta</taxon>
        <taxon>Spermatophyta</taxon>
        <taxon>Magnoliopsida</taxon>
        <taxon>eudicotyledons</taxon>
        <taxon>Gunneridae</taxon>
        <taxon>Pentapetalae</taxon>
        <taxon>rosids</taxon>
        <taxon>malvids</taxon>
        <taxon>Malvales</taxon>
        <taxon>Malvaceae</taxon>
        <taxon>Malvoideae</taxon>
        <taxon>Gossypium</taxon>
    </lineage>
</organism>
<name>A0A7J8U041_9ROSI</name>
<proteinExistence type="predicted"/>
<protein>
    <submittedName>
        <fullName evidence="1">Uncharacterized protein</fullName>
    </submittedName>
</protein>
<gene>
    <name evidence="1" type="ORF">Goklo_028042</name>
</gene>